<name>A0A3G5AH17_9VIRU</name>
<reference evidence="2" key="1">
    <citation type="submission" date="2018-10" db="EMBL/GenBank/DDBJ databases">
        <title>Hidden diversity of soil giant viruses.</title>
        <authorList>
            <person name="Schulz F."/>
            <person name="Alteio L."/>
            <person name="Goudeau D."/>
            <person name="Ryan E.M."/>
            <person name="Malmstrom R.R."/>
            <person name="Blanchard J."/>
            <person name="Woyke T."/>
        </authorList>
    </citation>
    <scope>NUCLEOTIDE SEQUENCE</scope>
    <source>
        <strain evidence="2">SYV1</strain>
    </source>
</reference>
<proteinExistence type="predicted"/>
<dbReference type="Gene3D" id="3.90.1720.10">
    <property type="entry name" value="endopeptidase domain like (from Nostoc punctiforme)"/>
    <property type="match status" value="1"/>
</dbReference>
<keyword evidence="1" id="KW-1133">Transmembrane helix</keyword>
<dbReference type="InterPro" id="IPR038765">
    <property type="entry name" value="Papain-like_cys_pep_sf"/>
</dbReference>
<protein>
    <submittedName>
        <fullName evidence="2">Uncharacterized protein</fullName>
    </submittedName>
</protein>
<sequence length="237" mass="27539">MVDVITIVGITIILFIVYLILTLICLQYTQEPIRGPRTPVTYENLRPHLQTGDIILCRALDATKVRKAITVSYYSHVAMVYKDPKTNNIHYIETRAIPKQEFVMDCFQTLIDRPDYELAIRRLLKPLSSEQQEHIRQLILNPTVFNVALSQSQIATRVFKLLKTWMYRELFLQPKMACPSINDSHFLCTDFIAWVLCQTQVLHSSPSVLTPDFFVGPDIHMYCHAPMYHDDIIRIDK</sequence>
<evidence type="ECO:0000256" key="1">
    <source>
        <dbReference type="SAM" id="Phobius"/>
    </source>
</evidence>
<dbReference type="EMBL" id="MK072507">
    <property type="protein sequence ID" value="AYV86430.1"/>
    <property type="molecule type" value="Genomic_DNA"/>
</dbReference>
<accession>A0A3G5AH17</accession>
<feature type="transmembrane region" description="Helical" evidence="1">
    <location>
        <begin position="6"/>
        <end position="26"/>
    </location>
</feature>
<gene>
    <name evidence="2" type="ORF">Sylvanvirus1_26</name>
</gene>
<organism evidence="2">
    <name type="scientific">Sylvanvirus sp</name>
    <dbReference type="NCBI Taxonomy" id="2487774"/>
    <lineage>
        <taxon>Viruses</taxon>
    </lineage>
</organism>
<evidence type="ECO:0000313" key="2">
    <source>
        <dbReference type="EMBL" id="AYV86430.1"/>
    </source>
</evidence>
<dbReference type="SUPFAM" id="SSF54001">
    <property type="entry name" value="Cysteine proteinases"/>
    <property type="match status" value="1"/>
</dbReference>
<keyword evidence="1" id="KW-0812">Transmembrane</keyword>
<keyword evidence="1" id="KW-0472">Membrane</keyword>